<gene>
    <name evidence="1" type="ORF">PODLI_1B015293</name>
</gene>
<dbReference type="Proteomes" id="UP001178461">
    <property type="component" value="Chromosome 1"/>
</dbReference>
<evidence type="ECO:0000313" key="1">
    <source>
        <dbReference type="EMBL" id="CAI5764773.1"/>
    </source>
</evidence>
<protein>
    <submittedName>
        <fullName evidence="1">Uncharacterized protein</fullName>
    </submittedName>
</protein>
<reference evidence="1" key="1">
    <citation type="submission" date="2022-12" db="EMBL/GenBank/DDBJ databases">
        <authorList>
            <person name="Alioto T."/>
            <person name="Alioto T."/>
            <person name="Gomez Garrido J."/>
        </authorList>
    </citation>
    <scope>NUCLEOTIDE SEQUENCE</scope>
</reference>
<proteinExistence type="predicted"/>
<dbReference type="EMBL" id="OX395126">
    <property type="protein sequence ID" value="CAI5764773.1"/>
    <property type="molecule type" value="Genomic_DNA"/>
</dbReference>
<organism evidence="1 2">
    <name type="scientific">Podarcis lilfordi</name>
    <name type="common">Lilford's wall lizard</name>
    <dbReference type="NCBI Taxonomy" id="74358"/>
    <lineage>
        <taxon>Eukaryota</taxon>
        <taxon>Metazoa</taxon>
        <taxon>Chordata</taxon>
        <taxon>Craniata</taxon>
        <taxon>Vertebrata</taxon>
        <taxon>Euteleostomi</taxon>
        <taxon>Lepidosauria</taxon>
        <taxon>Squamata</taxon>
        <taxon>Bifurcata</taxon>
        <taxon>Unidentata</taxon>
        <taxon>Episquamata</taxon>
        <taxon>Laterata</taxon>
        <taxon>Lacertibaenia</taxon>
        <taxon>Lacertidae</taxon>
        <taxon>Podarcis</taxon>
    </lineage>
</organism>
<name>A0AA35JU62_9SAUR</name>
<keyword evidence="2" id="KW-1185">Reference proteome</keyword>
<dbReference type="AlphaFoldDB" id="A0AA35JU62"/>
<evidence type="ECO:0000313" key="2">
    <source>
        <dbReference type="Proteomes" id="UP001178461"/>
    </source>
</evidence>
<sequence>MCVAGENATSVRWLKNSRILCGERRGARRAASPATVTAENCLSGPRQDGCKLRLKRCLSSCLPSRSREHLEISALFNHQAIQKEF</sequence>
<accession>A0AA35JU62</accession>